<keyword evidence="2" id="KW-1185">Reference proteome</keyword>
<dbReference type="Proteomes" id="UP000758603">
    <property type="component" value="Unassembled WGS sequence"/>
</dbReference>
<evidence type="ECO:0000313" key="2">
    <source>
        <dbReference type="Proteomes" id="UP000758603"/>
    </source>
</evidence>
<comment type="caution">
    <text evidence="1">The sequence shown here is derived from an EMBL/GenBank/DDBJ whole genome shotgun (WGS) entry which is preliminary data.</text>
</comment>
<dbReference type="GeneID" id="70131443"/>
<organism evidence="1 2">
    <name type="scientific">Truncatella angustata</name>
    <dbReference type="NCBI Taxonomy" id="152316"/>
    <lineage>
        <taxon>Eukaryota</taxon>
        <taxon>Fungi</taxon>
        <taxon>Dikarya</taxon>
        <taxon>Ascomycota</taxon>
        <taxon>Pezizomycotina</taxon>
        <taxon>Sordariomycetes</taxon>
        <taxon>Xylariomycetidae</taxon>
        <taxon>Amphisphaeriales</taxon>
        <taxon>Sporocadaceae</taxon>
        <taxon>Truncatella</taxon>
    </lineage>
</organism>
<name>A0A9P8UP46_9PEZI</name>
<dbReference type="AlphaFoldDB" id="A0A9P8UP46"/>
<dbReference type="RefSeq" id="XP_045960037.1">
    <property type="nucleotide sequence ID" value="XM_046102551.1"/>
</dbReference>
<gene>
    <name evidence="1" type="ORF">BKA67DRAFT_561834</name>
</gene>
<reference evidence="1" key="1">
    <citation type="journal article" date="2021" name="Nat. Commun.">
        <title>Genetic determinants of endophytism in the Arabidopsis root mycobiome.</title>
        <authorList>
            <person name="Mesny F."/>
            <person name="Miyauchi S."/>
            <person name="Thiergart T."/>
            <person name="Pickel B."/>
            <person name="Atanasova L."/>
            <person name="Karlsson M."/>
            <person name="Huettel B."/>
            <person name="Barry K.W."/>
            <person name="Haridas S."/>
            <person name="Chen C."/>
            <person name="Bauer D."/>
            <person name="Andreopoulos W."/>
            <person name="Pangilinan J."/>
            <person name="LaButti K."/>
            <person name="Riley R."/>
            <person name="Lipzen A."/>
            <person name="Clum A."/>
            <person name="Drula E."/>
            <person name="Henrissat B."/>
            <person name="Kohler A."/>
            <person name="Grigoriev I.V."/>
            <person name="Martin F.M."/>
            <person name="Hacquard S."/>
        </authorList>
    </citation>
    <scope>NUCLEOTIDE SEQUENCE</scope>
    <source>
        <strain evidence="1">MPI-SDFR-AT-0073</strain>
    </source>
</reference>
<dbReference type="EMBL" id="JAGPXC010000003">
    <property type="protein sequence ID" value="KAH6655772.1"/>
    <property type="molecule type" value="Genomic_DNA"/>
</dbReference>
<proteinExistence type="predicted"/>
<protein>
    <submittedName>
        <fullName evidence="1">Uncharacterized protein</fullName>
    </submittedName>
</protein>
<sequence>MTANYSLTTTKLAMEVELHLHQDGHVTRRSSNDLVELSGKTITVQSINDSGLRLDYDPVDQSGPKLPTCHSYVVPVYRQDQRRECCLFRPPNEWVRSVLSSTVTML</sequence>
<evidence type="ECO:0000313" key="1">
    <source>
        <dbReference type="EMBL" id="KAH6655772.1"/>
    </source>
</evidence>
<accession>A0A9P8UP46</accession>